<keyword evidence="2" id="KW-1185">Reference proteome</keyword>
<feature type="domain" description="BTB" evidence="1">
    <location>
        <begin position="162"/>
        <end position="259"/>
    </location>
</feature>
<dbReference type="CDD" id="cd18371">
    <property type="entry name" value="BTB_POZ_KCTD14"/>
    <property type="match status" value="1"/>
</dbReference>
<dbReference type="InterPro" id="IPR057890">
    <property type="entry name" value="KCTD7/14_C"/>
</dbReference>
<proteinExistence type="predicted"/>
<evidence type="ECO:0000313" key="3">
    <source>
        <dbReference type="RefSeq" id="XP_004434213.2"/>
    </source>
</evidence>
<dbReference type="Pfam" id="PF02214">
    <property type="entry name" value="BTB_2"/>
    <property type="match status" value="1"/>
</dbReference>
<name>A0ABM0HUF2_CERSS</name>
<organism evidence="2 3">
    <name type="scientific">Ceratotherium simum simum</name>
    <name type="common">Southern white rhinoceros</name>
    <dbReference type="NCBI Taxonomy" id="73337"/>
    <lineage>
        <taxon>Eukaryota</taxon>
        <taxon>Metazoa</taxon>
        <taxon>Chordata</taxon>
        <taxon>Craniata</taxon>
        <taxon>Vertebrata</taxon>
        <taxon>Euteleostomi</taxon>
        <taxon>Mammalia</taxon>
        <taxon>Eutheria</taxon>
        <taxon>Laurasiatheria</taxon>
        <taxon>Perissodactyla</taxon>
        <taxon>Rhinocerotidae</taxon>
        <taxon>Ceratotherium</taxon>
    </lineage>
</organism>
<dbReference type="InterPro" id="IPR011333">
    <property type="entry name" value="SKP1/BTB/POZ_sf"/>
</dbReference>
<dbReference type="PANTHER" id="PTHR14499:SF3">
    <property type="entry name" value="BTB_POZ DOMAIN-CONTAINING PROTEIN KCTD14"/>
    <property type="match status" value="1"/>
</dbReference>
<dbReference type="GeneID" id="101405958"/>
<dbReference type="SUPFAM" id="SSF54695">
    <property type="entry name" value="POZ domain"/>
    <property type="match status" value="1"/>
</dbReference>
<dbReference type="InterPro" id="IPR003131">
    <property type="entry name" value="T1-type_BTB"/>
</dbReference>
<dbReference type="Pfam" id="PF25611">
    <property type="entry name" value="KCTD_C"/>
    <property type="match status" value="1"/>
</dbReference>
<evidence type="ECO:0000259" key="1">
    <source>
        <dbReference type="SMART" id="SM00225"/>
    </source>
</evidence>
<accession>A0ABM0HUF2</accession>
<gene>
    <name evidence="3" type="primary">LOC101405958</name>
</gene>
<dbReference type="SMART" id="SM00225">
    <property type="entry name" value="BTB"/>
    <property type="match status" value="1"/>
</dbReference>
<protein>
    <submittedName>
        <fullName evidence="3">LOW QUALITY PROTEIN: BTB/POZ domain-containing protein KCTD14</fullName>
    </submittedName>
</protein>
<sequence>MVLEREFGSEKDMESKLGSANYQLCGLGAIHLISPSLGSLICRKVCCQCRFPLPPPSGCRGTLGERGAVTSLGSDASPTDSGPIRAVSTPCVQPAPPRGGELGALPPAASTCTWRAWAGRASGDGLHSASRVWDRTMSLTAAPRSVRPGKAAPRTGPPGISPVVELNVGGEFYTTTVGTLRKFPGSKLAEMFSSSAKACIDLEGRFFIDRPGTYFGLILDYLRSGQLPTQHIPEVYREAQFYEIKPLVKLLEDTPQIFGEQVARKQFLLRVPGYSENLELMVRLARAEAVAARSSGVLVCVVPTEENAAFCADALRILEADKRSVIKFGPWKAAPGVYDLLDCVKMDIMAQGYQVVHKSHNEKAFSLGLSYYFHKFLFTWW</sequence>
<evidence type="ECO:0000313" key="2">
    <source>
        <dbReference type="Proteomes" id="UP000694910"/>
    </source>
</evidence>
<reference evidence="3" key="1">
    <citation type="submission" date="2025-08" db="UniProtKB">
        <authorList>
            <consortium name="RefSeq"/>
        </authorList>
    </citation>
    <scope>IDENTIFICATION</scope>
</reference>
<dbReference type="Gene3D" id="3.30.710.10">
    <property type="entry name" value="Potassium Channel Kv1.1, Chain A"/>
    <property type="match status" value="1"/>
</dbReference>
<dbReference type="InterPro" id="IPR000210">
    <property type="entry name" value="BTB/POZ_dom"/>
</dbReference>
<dbReference type="RefSeq" id="XP_004434213.2">
    <property type="nucleotide sequence ID" value="XM_004434156.2"/>
</dbReference>
<dbReference type="PANTHER" id="PTHR14499">
    <property type="entry name" value="POTASSIUM CHANNEL TETRAMERIZATION DOMAIN-CONTAINING"/>
    <property type="match status" value="1"/>
</dbReference>
<dbReference type="Proteomes" id="UP000694910">
    <property type="component" value="Unplaced"/>
</dbReference>